<dbReference type="Gene3D" id="1.10.630.10">
    <property type="entry name" value="Cytochrome P450"/>
    <property type="match status" value="1"/>
</dbReference>
<dbReference type="EMBL" id="NKQK01000015">
    <property type="protein sequence ID" value="PSS09788.1"/>
    <property type="molecule type" value="Genomic_DNA"/>
</dbReference>
<evidence type="ECO:0000256" key="9">
    <source>
        <dbReference type="RuleBase" id="RU000461"/>
    </source>
</evidence>
<sequence>ELFTAATDTSTTTIECAMAELIKKPESMNKIHQELVREIKQDMPKESHLPHLPYLQACVKETLRLHTPVPFLIPHRALSSCKVMNYTIPKDAQVIVNVLAISRDPTIWDDSLEFKPERFLNSTLDYKGSDFEFLPFGAGRRICPGLPMVAKQVPLVLASLIHFFDWSLPNESDPNGLDTSEKFSVTLKKEQPLLLIPKVRKFD</sequence>
<evidence type="ECO:0000256" key="2">
    <source>
        <dbReference type="ARBA" id="ARBA00010617"/>
    </source>
</evidence>
<organism evidence="10 11">
    <name type="scientific">Actinidia chinensis var. chinensis</name>
    <name type="common">Chinese soft-hair kiwi</name>
    <dbReference type="NCBI Taxonomy" id="1590841"/>
    <lineage>
        <taxon>Eukaryota</taxon>
        <taxon>Viridiplantae</taxon>
        <taxon>Streptophyta</taxon>
        <taxon>Embryophyta</taxon>
        <taxon>Tracheophyta</taxon>
        <taxon>Spermatophyta</taxon>
        <taxon>Magnoliopsida</taxon>
        <taxon>eudicotyledons</taxon>
        <taxon>Gunneridae</taxon>
        <taxon>Pentapetalae</taxon>
        <taxon>asterids</taxon>
        <taxon>Ericales</taxon>
        <taxon>Actinidiaceae</taxon>
        <taxon>Actinidia</taxon>
    </lineage>
</organism>
<dbReference type="Proteomes" id="UP000241394">
    <property type="component" value="Chromosome LG15"/>
</dbReference>
<dbReference type="PRINTS" id="PR00463">
    <property type="entry name" value="EP450I"/>
</dbReference>
<dbReference type="SUPFAM" id="SSF48264">
    <property type="entry name" value="Cytochrome P450"/>
    <property type="match status" value="1"/>
</dbReference>
<evidence type="ECO:0000256" key="3">
    <source>
        <dbReference type="ARBA" id="ARBA00022617"/>
    </source>
</evidence>
<dbReference type="Gramene" id="PSS09788">
    <property type="protein sequence ID" value="PSS09788"/>
    <property type="gene ID" value="CEY00_Acc16772"/>
</dbReference>
<keyword evidence="5 9" id="KW-0560">Oxidoreductase</keyword>
<dbReference type="GO" id="GO:0005506">
    <property type="term" value="F:iron ion binding"/>
    <property type="evidence" value="ECO:0007669"/>
    <property type="project" value="InterPro"/>
</dbReference>
<proteinExistence type="inferred from homology"/>
<keyword evidence="4 8" id="KW-0479">Metal-binding</keyword>
<dbReference type="InterPro" id="IPR001128">
    <property type="entry name" value="Cyt_P450"/>
</dbReference>
<dbReference type="PROSITE" id="PS00086">
    <property type="entry name" value="CYTOCHROME_P450"/>
    <property type="match status" value="1"/>
</dbReference>
<feature type="non-terminal residue" evidence="10">
    <location>
        <position position="1"/>
    </location>
</feature>
<dbReference type="OMA" id="HVDMTVK"/>
<dbReference type="InterPro" id="IPR036396">
    <property type="entry name" value="Cyt_P450_sf"/>
</dbReference>
<dbReference type="PRINTS" id="PR00385">
    <property type="entry name" value="P450"/>
</dbReference>
<dbReference type="STRING" id="1590841.A0A2R6QK56"/>
<gene>
    <name evidence="10" type="ORF">CEY00_Acc16772</name>
</gene>
<keyword evidence="11" id="KW-1185">Reference proteome</keyword>
<evidence type="ECO:0000256" key="8">
    <source>
        <dbReference type="PIRSR" id="PIRSR602401-1"/>
    </source>
</evidence>
<dbReference type="OrthoDB" id="6764281at2759"/>
<dbReference type="GO" id="GO:0020037">
    <property type="term" value="F:heme binding"/>
    <property type="evidence" value="ECO:0007669"/>
    <property type="project" value="InterPro"/>
</dbReference>
<dbReference type="PANTHER" id="PTHR47950:SF6">
    <property type="entry name" value="CYTOCHROME P450"/>
    <property type="match status" value="1"/>
</dbReference>
<comment type="similarity">
    <text evidence="2 9">Belongs to the cytochrome P450 family.</text>
</comment>
<keyword evidence="6 8" id="KW-0408">Iron</keyword>
<dbReference type="GO" id="GO:0016705">
    <property type="term" value="F:oxidoreductase activity, acting on paired donors, with incorporation or reduction of molecular oxygen"/>
    <property type="evidence" value="ECO:0007669"/>
    <property type="project" value="InterPro"/>
</dbReference>
<evidence type="ECO:0000313" key="10">
    <source>
        <dbReference type="EMBL" id="PSS09788.1"/>
    </source>
</evidence>
<dbReference type="AlphaFoldDB" id="A0A2R6QK56"/>
<evidence type="ECO:0000256" key="4">
    <source>
        <dbReference type="ARBA" id="ARBA00022723"/>
    </source>
</evidence>
<evidence type="ECO:0000256" key="6">
    <source>
        <dbReference type="ARBA" id="ARBA00023004"/>
    </source>
</evidence>
<feature type="binding site" description="axial binding residue" evidence="8">
    <location>
        <position position="143"/>
    </location>
    <ligand>
        <name>heme</name>
        <dbReference type="ChEBI" id="CHEBI:30413"/>
    </ligand>
    <ligandPart>
        <name>Fe</name>
        <dbReference type="ChEBI" id="CHEBI:18248"/>
    </ligandPart>
</feature>
<keyword evidence="3 8" id="KW-0349">Heme</keyword>
<evidence type="ECO:0000256" key="5">
    <source>
        <dbReference type="ARBA" id="ARBA00023002"/>
    </source>
</evidence>
<dbReference type="PANTHER" id="PTHR47950">
    <property type="entry name" value="CYTOCHROME P450, FAMILY 76, SUBFAMILY C, POLYPEPTIDE 5-RELATED"/>
    <property type="match status" value="1"/>
</dbReference>
<dbReference type="InParanoid" id="A0A2R6QK56"/>
<comment type="cofactor">
    <cofactor evidence="1 8">
        <name>heme</name>
        <dbReference type="ChEBI" id="CHEBI:30413"/>
    </cofactor>
</comment>
<dbReference type="FunFam" id="1.10.630.10:FF:000126">
    <property type="entry name" value="Predicted protein"/>
    <property type="match status" value="1"/>
</dbReference>
<name>A0A2R6QK56_ACTCC</name>
<reference evidence="10 11" key="1">
    <citation type="submission" date="2017-07" db="EMBL/GenBank/DDBJ databases">
        <title>An improved, manually edited Actinidia chinensis var. chinensis (kiwifruit) genome highlights the challenges associated with draft genomes and gene prediction in plants.</title>
        <authorList>
            <person name="Pilkington S."/>
            <person name="Crowhurst R."/>
            <person name="Hilario E."/>
            <person name="Nardozza S."/>
            <person name="Fraser L."/>
            <person name="Peng Y."/>
            <person name="Gunaseelan K."/>
            <person name="Simpson R."/>
            <person name="Tahir J."/>
            <person name="Deroles S."/>
            <person name="Templeton K."/>
            <person name="Luo Z."/>
            <person name="Davy M."/>
            <person name="Cheng C."/>
            <person name="Mcneilage M."/>
            <person name="Scaglione D."/>
            <person name="Liu Y."/>
            <person name="Zhang Q."/>
            <person name="Datson P."/>
            <person name="De Silva N."/>
            <person name="Gardiner S."/>
            <person name="Bassett H."/>
            <person name="Chagne D."/>
            <person name="Mccallum J."/>
            <person name="Dzierzon H."/>
            <person name="Deng C."/>
            <person name="Wang Y.-Y."/>
            <person name="Barron N."/>
            <person name="Manako K."/>
            <person name="Bowen J."/>
            <person name="Foster T."/>
            <person name="Erridge Z."/>
            <person name="Tiffin H."/>
            <person name="Waite C."/>
            <person name="Davies K."/>
            <person name="Grierson E."/>
            <person name="Laing W."/>
            <person name="Kirk R."/>
            <person name="Chen X."/>
            <person name="Wood M."/>
            <person name="Montefiori M."/>
            <person name="Brummell D."/>
            <person name="Schwinn K."/>
            <person name="Catanach A."/>
            <person name="Fullerton C."/>
            <person name="Li D."/>
            <person name="Meiyalaghan S."/>
            <person name="Nieuwenhuizen N."/>
            <person name="Read N."/>
            <person name="Prakash R."/>
            <person name="Hunter D."/>
            <person name="Zhang H."/>
            <person name="Mckenzie M."/>
            <person name="Knabel M."/>
            <person name="Harris A."/>
            <person name="Allan A."/>
            <person name="Chen A."/>
            <person name="Janssen B."/>
            <person name="Plunkett B."/>
            <person name="Dwamena C."/>
            <person name="Voogd C."/>
            <person name="Leif D."/>
            <person name="Lafferty D."/>
            <person name="Souleyre E."/>
            <person name="Varkonyi-Gasic E."/>
            <person name="Gambi F."/>
            <person name="Hanley J."/>
            <person name="Yao J.-L."/>
            <person name="Cheung J."/>
            <person name="David K."/>
            <person name="Warren B."/>
            <person name="Marsh K."/>
            <person name="Snowden K."/>
            <person name="Lin-Wang K."/>
            <person name="Brian L."/>
            <person name="Martinez-Sanchez M."/>
            <person name="Wang M."/>
            <person name="Ileperuma N."/>
            <person name="Macnee N."/>
            <person name="Campin R."/>
            <person name="Mcatee P."/>
            <person name="Drummond R."/>
            <person name="Espley R."/>
            <person name="Ireland H."/>
            <person name="Wu R."/>
            <person name="Atkinson R."/>
            <person name="Karunairetnam S."/>
            <person name="Bulley S."/>
            <person name="Chunkath S."/>
            <person name="Hanley Z."/>
            <person name="Storey R."/>
            <person name="Thrimawithana A."/>
            <person name="Thomson S."/>
            <person name="David C."/>
            <person name="Testolin R."/>
        </authorList>
    </citation>
    <scope>NUCLEOTIDE SEQUENCE [LARGE SCALE GENOMIC DNA]</scope>
    <source>
        <strain evidence="11">cv. Red5</strain>
        <tissue evidence="10">Young leaf</tissue>
    </source>
</reference>
<protein>
    <submittedName>
        <fullName evidence="10">(S)-N-methylcoclaurine 3'-hydroxylase</fullName>
    </submittedName>
</protein>
<dbReference type="GO" id="GO:0004497">
    <property type="term" value="F:monooxygenase activity"/>
    <property type="evidence" value="ECO:0007669"/>
    <property type="project" value="UniProtKB-KW"/>
</dbReference>
<dbReference type="Pfam" id="PF00067">
    <property type="entry name" value="p450"/>
    <property type="match status" value="1"/>
</dbReference>
<evidence type="ECO:0000313" key="11">
    <source>
        <dbReference type="Proteomes" id="UP000241394"/>
    </source>
</evidence>
<comment type="caution">
    <text evidence="10">The sequence shown here is derived from an EMBL/GenBank/DDBJ whole genome shotgun (WGS) entry which is preliminary data.</text>
</comment>
<accession>A0A2R6QK56</accession>
<keyword evidence="7 9" id="KW-0503">Monooxygenase</keyword>
<evidence type="ECO:0000256" key="1">
    <source>
        <dbReference type="ARBA" id="ARBA00001971"/>
    </source>
</evidence>
<dbReference type="InterPro" id="IPR002401">
    <property type="entry name" value="Cyt_P450_E_grp-I"/>
</dbReference>
<dbReference type="InterPro" id="IPR017972">
    <property type="entry name" value="Cyt_P450_CS"/>
</dbReference>
<evidence type="ECO:0000256" key="7">
    <source>
        <dbReference type="ARBA" id="ARBA00023033"/>
    </source>
</evidence>
<reference evidence="11" key="2">
    <citation type="journal article" date="2018" name="BMC Genomics">
        <title>A manually annotated Actinidia chinensis var. chinensis (kiwifruit) genome highlights the challenges associated with draft genomes and gene prediction in plants.</title>
        <authorList>
            <person name="Pilkington S.M."/>
            <person name="Crowhurst R."/>
            <person name="Hilario E."/>
            <person name="Nardozza S."/>
            <person name="Fraser L."/>
            <person name="Peng Y."/>
            <person name="Gunaseelan K."/>
            <person name="Simpson R."/>
            <person name="Tahir J."/>
            <person name="Deroles S.C."/>
            <person name="Templeton K."/>
            <person name="Luo Z."/>
            <person name="Davy M."/>
            <person name="Cheng C."/>
            <person name="McNeilage M."/>
            <person name="Scaglione D."/>
            <person name="Liu Y."/>
            <person name="Zhang Q."/>
            <person name="Datson P."/>
            <person name="De Silva N."/>
            <person name="Gardiner S.E."/>
            <person name="Bassett H."/>
            <person name="Chagne D."/>
            <person name="McCallum J."/>
            <person name="Dzierzon H."/>
            <person name="Deng C."/>
            <person name="Wang Y.Y."/>
            <person name="Barron L."/>
            <person name="Manako K."/>
            <person name="Bowen J."/>
            <person name="Foster T.M."/>
            <person name="Erridge Z.A."/>
            <person name="Tiffin H."/>
            <person name="Waite C.N."/>
            <person name="Davies K.M."/>
            <person name="Grierson E.P."/>
            <person name="Laing W.A."/>
            <person name="Kirk R."/>
            <person name="Chen X."/>
            <person name="Wood M."/>
            <person name="Montefiori M."/>
            <person name="Brummell D.A."/>
            <person name="Schwinn K.E."/>
            <person name="Catanach A."/>
            <person name="Fullerton C."/>
            <person name="Li D."/>
            <person name="Meiyalaghan S."/>
            <person name="Nieuwenhuizen N."/>
            <person name="Read N."/>
            <person name="Prakash R."/>
            <person name="Hunter D."/>
            <person name="Zhang H."/>
            <person name="McKenzie M."/>
            <person name="Knabel M."/>
            <person name="Harris A."/>
            <person name="Allan A.C."/>
            <person name="Gleave A."/>
            <person name="Chen A."/>
            <person name="Janssen B.J."/>
            <person name="Plunkett B."/>
            <person name="Ampomah-Dwamena C."/>
            <person name="Voogd C."/>
            <person name="Leif D."/>
            <person name="Lafferty D."/>
            <person name="Souleyre E.J.F."/>
            <person name="Varkonyi-Gasic E."/>
            <person name="Gambi F."/>
            <person name="Hanley J."/>
            <person name="Yao J.L."/>
            <person name="Cheung J."/>
            <person name="David K.M."/>
            <person name="Warren B."/>
            <person name="Marsh K."/>
            <person name="Snowden K.C."/>
            <person name="Lin-Wang K."/>
            <person name="Brian L."/>
            <person name="Martinez-Sanchez M."/>
            <person name="Wang M."/>
            <person name="Ileperuma N."/>
            <person name="Macnee N."/>
            <person name="Campin R."/>
            <person name="McAtee P."/>
            <person name="Drummond R.S.M."/>
            <person name="Espley R.V."/>
            <person name="Ireland H.S."/>
            <person name="Wu R."/>
            <person name="Atkinson R.G."/>
            <person name="Karunairetnam S."/>
            <person name="Bulley S."/>
            <person name="Chunkath S."/>
            <person name="Hanley Z."/>
            <person name="Storey R."/>
            <person name="Thrimawithana A.H."/>
            <person name="Thomson S."/>
            <person name="David C."/>
            <person name="Testolin R."/>
            <person name="Huang H."/>
            <person name="Hellens R.P."/>
            <person name="Schaffer R.J."/>
        </authorList>
    </citation>
    <scope>NUCLEOTIDE SEQUENCE [LARGE SCALE GENOMIC DNA]</scope>
    <source>
        <strain evidence="11">cv. Red5</strain>
    </source>
</reference>